<accession>A0A8J3JC81</accession>
<organism evidence="2 3">
    <name type="scientific">Actinocatenispora rupis</name>
    <dbReference type="NCBI Taxonomy" id="519421"/>
    <lineage>
        <taxon>Bacteria</taxon>
        <taxon>Bacillati</taxon>
        <taxon>Actinomycetota</taxon>
        <taxon>Actinomycetes</taxon>
        <taxon>Micromonosporales</taxon>
        <taxon>Micromonosporaceae</taxon>
        <taxon>Actinocatenispora</taxon>
    </lineage>
</organism>
<dbReference type="Pfam" id="PF10615">
    <property type="entry name" value="DUF2470"/>
    <property type="match status" value="1"/>
</dbReference>
<keyword evidence="3" id="KW-1185">Reference proteome</keyword>
<dbReference type="PANTHER" id="PTHR13343">
    <property type="entry name" value="CREG1 PROTEIN"/>
    <property type="match status" value="1"/>
</dbReference>
<reference evidence="2" key="1">
    <citation type="submission" date="2021-01" db="EMBL/GenBank/DDBJ databases">
        <title>Whole genome shotgun sequence of Actinocatenispora rupis NBRC 107355.</title>
        <authorList>
            <person name="Komaki H."/>
            <person name="Tamura T."/>
        </authorList>
    </citation>
    <scope>NUCLEOTIDE SEQUENCE</scope>
    <source>
        <strain evidence="2">NBRC 107355</strain>
    </source>
</reference>
<dbReference type="InterPro" id="IPR037119">
    <property type="entry name" value="Haem_oxidase_HugZ-like_sf"/>
</dbReference>
<dbReference type="GO" id="GO:0005737">
    <property type="term" value="C:cytoplasm"/>
    <property type="evidence" value="ECO:0007669"/>
    <property type="project" value="UniProtKB-ARBA"/>
</dbReference>
<feature type="domain" description="DUF2470" evidence="1">
    <location>
        <begin position="164"/>
        <end position="234"/>
    </location>
</feature>
<gene>
    <name evidence="2" type="ORF">Aru02nite_30420</name>
</gene>
<name>A0A8J3JC81_9ACTN</name>
<sequence length="256" mass="26905">MRPSPAEVVRTLVAARGTGQLHLPETTWPVPVAHAADPDGAPLLVVDDADPGAAALPADAAADDAAALLSVPDEAPYPAAPSAGEAALLGWVAPVTGDELRTAVDTFAAAYPLPALLDVGRGHTLYRLELAEVRLDGEDRSVAVDLDTYRRARPDALRAREGELLADLNDHHPEITAALLRHVRAVVPDAEATLAVRVDRHGLVLRVLAGGDLRHLRLTFRRPVADLGGLAAALRTLCCRDCAGAHTADAQQHGRT</sequence>
<evidence type="ECO:0000313" key="2">
    <source>
        <dbReference type="EMBL" id="GID12153.1"/>
    </source>
</evidence>
<dbReference type="Gene3D" id="2.30.110.10">
    <property type="entry name" value="Electron Transport, Fmn-binding Protein, Chain A"/>
    <property type="match status" value="1"/>
</dbReference>
<evidence type="ECO:0000313" key="3">
    <source>
        <dbReference type="Proteomes" id="UP000612808"/>
    </source>
</evidence>
<evidence type="ECO:0000259" key="1">
    <source>
        <dbReference type="Pfam" id="PF10615"/>
    </source>
</evidence>
<dbReference type="SUPFAM" id="SSF50475">
    <property type="entry name" value="FMN-binding split barrel"/>
    <property type="match status" value="1"/>
</dbReference>
<dbReference type="PANTHER" id="PTHR13343:SF22">
    <property type="entry name" value="GLUTAMYL-TRNA REDUCTASE-BINDING PROTEIN, CHLOROPLASTIC"/>
    <property type="match status" value="1"/>
</dbReference>
<dbReference type="EMBL" id="BOMB01000017">
    <property type="protein sequence ID" value="GID12153.1"/>
    <property type="molecule type" value="Genomic_DNA"/>
</dbReference>
<proteinExistence type="predicted"/>
<comment type="caution">
    <text evidence="2">The sequence shown here is derived from an EMBL/GenBank/DDBJ whole genome shotgun (WGS) entry which is preliminary data.</text>
</comment>
<dbReference type="InterPro" id="IPR012349">
    <property type="entry name" value="Split_barrel_FMN-bd"/>
</dbReference>
<dbReference type="AlphaFoldDB" id="A0A8J3JC81"/>
<dbReference type="RefSeq" id="WP_203658149.1">
    <property type="nucleotide sequence ID" value="NZ_BAAAZM010000009.1"/>
</dbReference>
<dbReference type="Proteomes" id="UP000612808">
    <property type="component" value="Unassembled WGS sequence"/>
</dbReference>
<protein>
    <recommendedName>
        <fullName evidence="1">DUF2470 domain-containing protein</fullName>
    </recommendedName>
</protein>
<dbReference type="Gene3D" id="3.20.180.10">
    <property type="entry name" value="PNP-oxidase-like"/>
    <property type="match status" value="1"/>
</dbReference>
<dbReference type="InterPro" id="IPR019595">
    <property type="entry name" value="DUF2470"/>
</dbReference>